<dbReference type="Proteomes" id="UP001497535">
    <property type="component" value="Unassembled WGS sequence"/>
</dbReference>
<keyword evidence="2" id="KW-1185">Reference proteome</keyword>
<evidence type="ECO:0000313" key="1">
    <source>
        <dbReference type="EMBL" id="CAK5115306.1"/>
    </source>
</evidence>
<comment type="caution">
    <text evidence="1">The sequence shown here is derived from an EMBL/GenBank/DDBJ whole genome shotgun (WGS) entry which is preliminary data.</text>
</comment>
<evidence type="ECO:0000313" key="2">
    <source>
        <dbReference type="Proteomes" id="UP001497535"/>
    </source>
</evidence>
<sequence>MTIFLQINPQKIKEEWNDEVVNEEFGEIEGREEDWQSSSSIFLPRVYSNDAKMAAILLCDVLGVLCILLNAFVIIALIRNRRRVLVNVFYVMVLHCAIVDLIRGGCLIAWGMPHLLINQVTLVILRSCNLLTIFNLLVFTTNEFIVIKYPLHYRRYFRRRIVLFILAFCWLISLLFGIGSIFSNFFDSAHSLMVRKESILQEKFEEENEKEFILNNQTISSSLFVHQKDFTRRQTGGLSINVLSNTV</sequence>
<dbReference type="EMBL" id="CAVMJV010000154">
    <property type="protein sequence ID" value="CAK5115306.1"/>
    <property type="molecule type" value="Genomic_DNA"/>
</dbReference>
<protein>
    <submittedName>
        <fullName evidence="1">Uncharacterized protein</fullName>
    </submittedName>
</protein>
<gene>
    <name evidence="1" type="ORF">MENTE1834_LOCUS45563</name>
</gene>
<proteinExistence type="predicted"/>
<name>A0ACB1B252_MELEN</name>
<organism evidence="1 2">
    <name type="scientific">Meloidogyne enterolobii</name>
    <name type="common">Root-knot nematode worm</name>
    <name type="synonym">Meloidogyne mayaguensis</name>
    <dbReference type="NCBI Taxonomy" id="390850"/>
    <lineage>
        <taxon>Eukaryota</taxon>
        <taxon>Metazoa</taxon>
        <taxon>Ecdysozoa</taxon>
        <taxon>Nematoda</taxon>
        <taxon>Chromadorea</taxon>
        <taxon>Rhabditida</taxon>
        <taxon>Tylenchina</taxon>
        <taxon>Tylenchomorpha</taxon>
        <taxon>Tylenchoidea</taxon>
        <taxon>Meloidogynidae</taxon>
        <taxon>Meloidogyninae</taxon>
        <taxon>Meloidogyne</taxon>
    </lineage>
</organism>
<accession>A0ACB1B252</accession>
<reference evidence="1" key="1">
    <citation type="submission" date="2023-11" db="EMBL/GenBank/DDBJ databases">
        <authorList>
            <person name="Poullet M."/>
        </authorList>
    </citation>
    <scope>NUCLEOTIDE SEQUENCE</scope>
    <source>
        <strain evidence="1">E1834</strain>
    </source>
</reference>